<accession>A0ABW7E3R0</accession>
<name>A0ABW7E3R0_STRRO</name>
<dbReference type="NCBIfam" id="NF033537">
    <property type="entry name" value="lasso_biosyn_B2"/>
    <property type="match status" value="1"/>
</dbReference>
<dbReference type="RefSeq" id="WP_078495259.1">
    <property type="nucleotide sequence ID" value="NZ_CP198958.1"/>
</dbReference>
<sequence length="140" mass="14852">MSGLVTTEVSERPPFGLRITARCAVVVAFGLARLSPGGLRQVLRFISARARPAGHEQALRARKAVVAASVRCAGPWCLPRSIATALLCRVGGTWPDWHTGVCVEPFRAHAWVVADGQPVGESGAVSLVSFRSVIVVRAGR</sequence>
<dbReference type="InterPro" id="IPR053521">
    <property type="entry name" value="McjB-like"/>
</dbReference>
<dbReference type="InterPro" id="IPR032708">
    <property type="entry name" value="McjB_C"/>
</dbReference>
<dbReference type="EMBL" id="JBIENY010000278">
    <property type="protein sequence ID" value="MFG6297685.1"/>
    <property type="molecule type" value="Genomic_DNA"/>
</dbReference>
<comment type="caution">
    <text evidence="2">The sequence shown here is derived from an EMBL/GenBank/DDBJ whole genome shotgun (WGS) entry which is preliminary data.</text>
</comment>
<reference evidence="2 3" key="1">
    <citation type="submission" date="2024-10" db="EMBL/GenBank/DDBJ databases">
        <title>Draft genome assembly of a novel steroid transforming actinomycete isolated from African clawed frog Xenopus laevis.</title>
        <authorList>
            <person name="Bragin E."/>
            <person name="Kollerov V."/>
            <person name="Donova M.V."/>
        </authorList>
    </citation>
    <scope>NUCLEOTIDE SEQUENCE [LARGE SCALE GENOMIC DNA]</scope>
    <source>
        <strain evidence="2 3">MTOC-St3</strain>
    </source>
</reference>
<proteinExistence type="predicted"/>
<organism evidence="2 3">
    <name type="scientific">Streptomyces rochei</name>
    <name type="common">Streptomyces parvullus</name>
    <dbReference type="NCBI Taxonomy" id="1928"/>
    <lineage>
        <taxon>Bacteria</taxon>
        <taxon>Bacillati</taxon>
        <taxon>Actinomycetota</taxon>
        <taxon>Actinomycetes</taxon>
        <taxon>Kitasatosporales</taxon>
        <taxon>Streptomycetaceae</taxon>
        <taxon>Streptomyces</taxon>
        <taxon>Streptomyces rochei group</taxon>
    </lineage>
</organism>
<gene>
    <name evidence="2" type="ORF">ACGU38_20245</name>
</gene>
<feature type="domain" description="Microcin J25-processing protein McjB C-terminal" evidence="1">
    <location>
        <begin position="24"/>
        <end position="132"/>
    </location>
</feature>
<evidence type="ECO:0000259" key="1">
    <source>
        <dbReference type="Pfam" id="PF13471"/>
    </source>
</evidence>
<dbReference type="Proteomes" id="UP001605990">
    <property type="component" value="Unassembled WGS sequence"/>
</dbReference>
<keyword evidence="3" id="KW-1185">Reference proteome</keyword>
<evidence type="ECO:0000313" key="2">
    <source>
        <dbReference type="EMBL" id="MFG6297685.1"/>
    </source>
</evidence>
<protein>
    <submittedName>
        <fullName evidence="2">Lasso peptide biosynthesis B2 protein</fullName>
    </submittedName>
</protein>
<evidence type="ECO:0000313" key="3">
    <source>
        <dbReference type="Proteomes" id="UP001605990"/>
    </source>
</evidence>
<dbReference type="Pfam" id="PF13471">
    <property type="entry name" value="Transglut_core3"/>
    <property type="match status" value="1"/>
</dbReference>